<dbReference type="Proteomes" id="UP000634647">
    <property type="component" value="Unassembled WGS sequence"/>
</dbReference>
<proteinExistence type="predicted"/>
<feature type="region of interest" description="Disordered" evidence="1">
    <location>
        <begin position="382"/>
        <end position="450"/>
    </location>
</feature>
<feature type="region of interest" description="Disordered" evidence="1">
    <location>
        <begin position="472"/>
        <end position="504"/>
    </location>
</feature>
<reference evidence="3" key="1">
    <citation type="journal article" date="2014" name="Int. J. Syst. Evol. Microbiol.">
        <title>Complete genome sequence of Corynebacterium casei LMG S-19264T (=DSM 44701T), isolated from a smear-ripened cheese.</title>
        <authorList>
            <consortium name="US DOE Joint Genome Institute (JGI-PGF)"/>
            <person name="Walter F."/>
            <person name="Albersmeier A."/>
            <person name="Kalinowski J."/>
            <person name="Ruckert C."/>
        </authorList>
    </citation>
    <scope>NUCLEOTIDE SEQUENCE</scope>
    <source>
        <strain evidence="3">CGMCC 1.10859</strain>
    </source>
</reference>
<feature type="compositionally biased region" description="Low complexity" evidence="1">
    <location>
        <begin position="399"/>
        <end position="412"/>
    </location>
</feature>
<evidence type="ECO:0000313" key="4">
    <source>
        <dbReference type="Proteomes" id="UP000634647"/>
    </source>
</evidence>
<dbReference type="Gene3D" id="3.30.750.140">
    <property type="match status" value="1"/>
</dbReference>
<sequence length="637" mass="63764">MMKNLSDNLHSVAPKGVVSPVPEKLQAPGVEDFLSELEGLDHAATRNGPFGMRNAAVAPRIEAPGPAGDGAEPAAGYDALANLAIPPQGFDAEAGKAAQAALRIDPAAKASPEPGRDTPAPPLSKATRQPQTDEGETRAAPTPPIPTIEGIEPNISQASASADVTPLAAVFDRSASAPLQDRPKVASGQTAPRPGEGAAPSEPETWRDDTAASADAHQTPALAWGQVQAVPSAAPTPDPPAPGTSSPDAWAIRTANSAGEAVESEGSLPVRSGALHRSGADLPISSALRPPVPDPAANPATTPRPGDNDAGQVRPATEAAATQAPTKAVSSEPATAQPPETTGIAPVKAASTPHAGATSTQQIKAEGSASATIALTQTVAGMAAAARQPPSLPTPPPAQLATPGTAQQTTPLPTRPATPQTGSELAAQFSADSHQAQPQRSAHGLPGPGSASFVALETAVAAAPRSLDSAVPDEAGLGAAPQVSTAGSAHSAAQPATSDSGPAARPVAVQLAAATARHNADGTIEVNLSPQELGRVRMVIHHDGAVMNVAIHADRSDTLDLMRRHAEVLAQEFRAQGYSGTAFAFSGGDGSASGGQDRPPVPDAPPPSPSSVAATQAPQTMAAHRARGVAEGLDLRL</sequence>
<dbReference type="EMBL" id="BNAB01000007">
    <property type="protein sequence ID" value="GHE01742.1"/>
    <property type="molecule type" value="Genomic_DNA"/>
</dbReference>
<evidence type="ECO:0000313" key="3">
    <source>
        <dbReference type="EMBL" id="GHE01742.1"/>
    </source>
</evidence>
<organism evidence="3 4">
    <name type="scientific">Allgaiera indica</name>
    <dbReference type="NCBI Taxonomy" id="765699"/>
    <lineage>
        <taxon>Bacteria</taxon>
        <taxon>Pseudomonadati</taxon>
        <taxon>Pseudomonadota</taxon>
        <taxon>Alphaproteobacteria</taxon>
        <taxon>Rhodobacterales</taxon>
        <taxon>Paracoccaceae</taxon>
        <taxon>Allgaiera</taxon>
    </lineage>
</organism>
<dbReference type="RefSeq" id="WP_081825132.1">
    <property type="nucleotide sequence ID" value="NZ_BNAB01000007.1"/>
</dbReference>
<feature type="region of interest" description="Disordered" evidence="1">
    <location>
        <begin position="107"/>
        <end position="151"/>
    </location>
</feature>
<name>A0AAN4UR19_9RHOB</name>
<dbReference type="CDD" id="cd17470">
    <property type="entry name" value="T3SS_Flik_C"/>
    <property type="match status" value="1"/>
</dbReference>
<reference evidence="3" key="2">
    <citation type="submission" date="2023-06" db="EMBL/GenBank/DDBJ databases">
        <authorList>
            <person name="Sun Q."/>
            <person name="Zhou Y."/>
        </authorList>
    </citation>
    <scope>NUCLEOTIDE SEQUENCE</scope>
    <source>
        <strain evidence="3">CGMCC 1.10859</strain>
    </source>
</reference>
<dbReference type="AlphaFoldDB" id="A0AAN4UR19"/>
<comment type="caution">
    <text evidence="3">The sequence shown here is derived from an EMBL/GenBank/DDBJ whole genome shotgun (WGS) entry which is preliminary data.</text>
</comment>
<dbReference type="Pfam" id="PF02120">
    <property type="entry name" value="Flg_hook"/>
    <property type="match status" value="1"/>
</dbReference>
<feature type="compositionally biased region" description="Polar residues" evidence="1">
    <location>
        <begin position="430"/>
        <end position="440"/>
    </location>
</feature>
<feature type="compositionally biased region" description="Pro residues" evidence="1">
    <location>
        <begin position="599"/>
        <end position="609"/>
    </location>
</feature>
<protein>
    <recommendedName>
        <fullName evidence="2">Flagellar hook-length control protein-like C-terminal domain-containing protein</fullName>
    </recommendedName>
</protein>
<feature type="domain" description="Flagellar hook-length control protein-like C-terminal" evidence="2">
    <location>
        <begin position="515"/>
        <end position="591"/>
    </location>
</feature>
<feature type="region of interest" description="Disordered" evidence="1">
    <location>
        <begin position="584"/>
        <end position="637"/>
    </location>
</feature>
<evidence type="ECO:0000259" key="2">
    <source>
        <dbReference type="Pfam" id="PF02120"/>
    </source>
</evidence>
<gene>
    <name evidence="3" type="ORF">GCM10008024_18690</name>
</gene>
<accession>A0AAN4UR19</accession>
<evidence type="ECO:0000256" key="1">
    <source>
        <dbReference type="SAM" id="MobiDB-lite"/>
    </source>
</evidence>
<feature type="compositionally biased region" description="Low complexity" evidence="1">
    <location>
        <begin position="316"/>
        <end position="328"/>
    </location>
</feature>
<feature type="compositionally biased region" description="Polar residues" evidence="1">
    <location>
        <begin position="357"/>
        <end position="368"/>
    </location>
</feature>
<feature type="region of interest" description="Disordered" evidence="1">
    <location>
        <begin position="174"/>
        <end position="368"/>
    </location>
</feature>
<dbReference type="InterPro" id="IPR038610">
    <property type="entry name" value="FliK-like_C_sf"/>
</dbReference>
<dbReference type="InterPro" id="IPR021136">
    <property type="entry name" value="Flagellar_hook_control-like_C"/>
</dbReference>